<dbReference type="AlphaFoldDB" id="A0A5P3XA29"/>
<dbReference type="Proteomes" id="UP000326961">
    <property type="component" value="Chromosome"/>
</dbReference>
<organism evidence="1 2">
    <name type="scientific">Paraclostridium bifermentans</name>
    <name type="common">Clostridium bifermentans</name>
    <dbReference type="NCBI Taxonomy" id="1490"/>
    <lineage>
        <taxon>Bacteria</taxon>
        <taxon>Bacillati</taxon>
        <taxon>Bacillota</taxon>
        <taxon>Clostridia</taxon>
        <taxon>Peptostreptococcales</taxon>
        <taxon>Peptostreptococcaceae</taxon>
        <taxon>Paraclostridium</taxon>
    </lineage>
</organism>
<gene>
    <name evidence="1" type="ORF">D4A35_03340</name>
</gene>
<dbReference type="Pfam" id="PF08761">
    <property type="entry name" value="dUTPase_2"/>
    <property type="match status" value="1"/>
</dbReference>
<name>A0A5P3XA29_PARBF</name>
<accession>A0A5P3XA29</accession>
<dbReference type="SUPFAM" id="SSF101386">
    <property type="entry name" value="all-alpha NTP pyrophosphatases"/>
    <property type="match status" value="1"/>
</dbReference>
<evidence type="ECO:0000313" key="2">
    <source>
        <dbReference type="Proteomes" id="UP000326961"/>
    </source>
</evidence>
<dbReference type="Gene3D" id="1.10.4010.10">
    <property type="entry name" value="Type II deoxyuridine triphosphatase"/>
    <property type="match status" value="1"/>
</dbReference>
<dbReference type="InterPro" id="IPR014871">
    <property type="entry name" value="dUTPase/dCTP_pyrophosphatase"/>
</dbReference>
<sequence>MSEVIDLNYIKKEQERFAKHLETRKGIKYQEGNLKITEGQILHLQSELFEVLNETKIHKEYDNDVDRNKLLEELSDCLSCIGNIANSIDVDLIINTEIRQVSDLIKQFRELIYDTSRLDKVPKIGVSRRKLKEIIVPNFINMVYSLGFNLDELREAYFIKMKKNYLNPKFK</sequence>
<dbReference type="RefSeq" id="WP_150885909.1">
    <property type="nucleotide sequence ID" value="NZ_CP032452.1"/>
</dbReference>
<dbReference type="EMBL" id="CP032452">
    <property type="protein sequence ID" value="QEZ68016.1"/>
    <property type="molecule type" value="Genomic_DNA"/>
</dbReference>
<proteinExistence type="predicted"/>
<evidence type="ECO:0000313" key="1">
    <source>
        <dbReference type="EMBL" id="QEZ68016.1"/>
    </source>
</evidence>
<reference evidence="1 2" key="1">
    <citation type="submission" date="2018-09" db="EMBL/GenBank/DDBJ databases">
        <title>A clostridial neurotoxin that targets Anopheles mosquitoes.</title>
        <authorList>
            <person name="Contreras E."/>
            <person name="Masuyer G."/>
            <person name="Qureshi N."/>
            <person name="Chawla S."/>
            <person name="Lim H.L."/>
            <person name="Chen J."/>
            <person name="Stenmark P."/>
            <person name="Gill S."/>
        </authorList>
    </citation>
    <scope>NUCLEOTIDE SEQUENCE [LARGE SCALE GENOMIC DNA]</scope>
    <source>
        <strain evidence="1 2">Cbm</strain>
    </source>
</reference>
<protein>
    <submittedName>
        <fullName evidence="1">Uncharacterized protein</fullName>
    </submittedName>
</protein>